<name>A0A949JW74_9FIRM</name>
<dbReference type="EMBL" id="JAHQCW010000008">
    <property type="protein sequence ID" value="MBU9736295.1"/>
    <property type="molecule type" value="Genomic_DNA"/>
</dbReference>
<gene>
    <name evidence="3" type="ORF">KTH89_07070</name>
</gene>
<comment type="caution">
    <text evidence="3">The sequence shown here is derived from an EMBL/GenBank/DDBJ whole genome shotgun (WGS) entry which is preliminary data.</text>
</comment>
<evidence type="ECO:0000313" key="4">
    <source>
        <dbReference type="Proteomes" id="UP000712157"/>
    </source>
</evidence>
<feature type="compositionally biased region" description="Basic and acidic residues" evidence="1">
    <location>
        <begin position="59"/>
        <end position="75"/>
    </location>
</feature>
<proteinExistence type="predicted"/>
<dbReference type="PROSITE" id="PS51257">
    <property type="entry name" value="PROKAR_LIPOPROTEIN"/>
    <property type="match status" value="1"/>
</dbReference>
<feature type="compositionally biased region" description="Low complexity" evidence="1">
    <location>
        <begin position="78"/>
        <end position="93"/>
    </location>
</feature>
<reference evidence="3" key="1">
    <citation type="submission" date="2021-06" db="EMBL/GenBank/DDBJ databases">
        <title>Description of novel taxa of the family Lachnospiraceae.</title>
        <authorList>
            <person name="Chaplin A.V."/>
            <person name="Sokolova S.R."/>
            <person name="Pikina A.P."/>
            <person name="Korzhanova M."/>
            <person name="Belova V."/>
            <person name="Korostin D."/>
            <person name="Efimov B.A."/>
        </authorList>
    </citation>
    <scope>NUCLEOTIDE SEQUENCE</scope>
    <source>
        <strain evidence="3">ASD5720</strain>
    </source>
</reference>
<protein>
    <submittedName>
        <fullName evidence="3">Uncharacterized protein</fullName>
    </submittedName>
</protein>
<feature type="region of interest" description="Disordered" evidence="1">
    <location>
        <begin position="24"/>
        <end position="93"/>
    </location>
</feature>
<keyword evidence="4" id="KW-1185">Reference proteome</keyword>
<dbReference type="AlphaFoldDB" id="A0A949JW74"/>
<feature type="signal peptide" evidence="2">
    <location>
        <begin position="1"/>
        <end position="17"/>
    </location>
</feature>
<evidence type="ECO:0000256" key="1">
    <source>
        <dbReference type="SAM" id="MobiDB-lite"/>
    </source>
</evidence>
<evidence type="ECO:0000313" key="3">
    <source>
        <dbReference type="EMBL" id="MBU9736295.1"/>
    </source>
</evidence>
<feature type="chain" id="PRO_5038777620" evidence="2">
    <location>
        <begin position="18"/>
        <end position="266"/>
    </location>
</feature>
<sequence length="266" mass="29001">MKKLAVVMMLCAVLSMAGVSGCASGNGNTAKPSADSATPEPAGKEAEQDSETTPVGAEQENKSAQEQEPGQKDVTDQGSSSSGKEGAAADGKAAELQLSEAGKEFLRKMCYCLPEFSDPAEMDDEFWHEFIFLSYTGAWGDEEIEEVTREDLQMQEKVVKVSLEDMEAYVKLALGVDLPDYKPAFEDMSPGQTSCFYRDGYYYIGLSDFPDFTFTYQDGTLEGDDIYIVKYNTAFEGDENAGSVVFRVRPADNANGFVIVGKTVNR</sequence>
<dbReference type="RefSeq" id="WP_238721191.1">
    <property type="nucleotide sequence ID" value="NZ_JAHQCW010000008.1"/>
</dbReference>
<dbReference type="Proteomes" id="UP000712157">
    <property type="component" value="Unassembled WGS sequence"/>
</dbReference>
<keyword evidence="2" id="KW-0732">Signal</keyword>
<accession>A0A949JW74</accession>
<evidence type="ECO:0000256" key="2">
    <source>
        <dbReference type="SAM" id="SignalP"/>
    </source>
</evidence>
<organism evidence="3 4">
    <name type="scientific">Diplocloster agilis</name>
    <dbReference type="NCBI Taxonomy" id="2850323"/>
    <lineage>
        <taxon>Bacteria</taxon>
        <taxon>Bacillati</taxon>
        <taxon>Bacillota</taxon>
        <taxon>Clostridia</taxon>
        <taxon>Lachnospirales</taxon>
        <taxon>Lachnospiraceae</taxon>
        <taxon>Diplocloster</taxon>
    </lineage>
</organism>